<evidence type="ECO:0000256" key="8">
    <source>
        <dbReference type="ARBA" id="ARBA00022842"/>
    </source>
</evidence>
<organism evidence="16 17">
    <name type="scientific">Branchiostoma belcheri</name>
    <name type="common">Amphioxus</name>
    <dbReference type="NCBI Taxonomy" id="7741"/>
    <lineage>
        <taxon>Eukaryota</taxon>
        <taxon>Metazoa</taxon>
        <taxon>Chordata</taxon>
        <taxon>Cephalochordata</taxon>
        <taxon>Leptocardii</taxon>
        <taxon>Amphioxiformes</taxon>
        <taxon>Branchiostomatidae</taxon>
        <taxon>Branchiostoma</taxon>
    </lineage>
</organism>
<evidence type="ECO:0000256" key="10">
    <source>
        <dbReference type="ARBA" id="ARBA00022918"/>
    </source>
</evidence>
<dbReference type="InterPro" id="IPR000477">
    <property type="entry name" value="RT_dom"/>
</dbReference>
<dbReference type="EC" id="2.7.7.49" evidence="2 14"/>
<dbReference type="InterPro" id="IPR021891">
    <property type="entry name" value="Telomerase_RBD"/>
</dbReference>
<evidence type="ECO:0000256" key="5">
    <source>
        <dbReference type="ARBA" id="ARBA00022679"/>
    </source>
</evidence>
<evidence type="ECO:0000256" key="6">
    <source>
        <dbReference type="ARBA" id="ARBA00022695"/>
    </source>
</evidence>
<keyword evidence="11 14" id="KW-0539">Nucleus</keyword>
<comment type="similarity">
    <text evidence="1 14">Belongs to the reverse transcriptase family. Telomerase subfamily.</text>
</comment>
<evidence type="ECO:0000259" key="15">
    <source>
        <dbReference type="PROSITE" id="PS50878"/>
    </source>
</evidence>
<dbReference type="KEGG" id="bbel:109486277"/>
<dbReference type="GO" id="GO:0003720">
    <property type="term" value="F:telomerase activity"/>
    <property type="evidence" value="ECO:0007669"/>
    <property type="project" value="InterPro"/>
</dbReference>
<dbReference type="OrthoDB" id="289721at2759"/>
<dbReference type="InterPro" id="IPR043502">
    <property type="entry name" value="DNA/RNA_pol_sf"/>
</dbReference>
<dbReference type="GeneID" id="109486277"/>
<dbReference type="GO" id="GO:0000333">
    <property type="term" value="C:telomerase catalytic core complex"/>
    <property type="evidence" value="ECO:0007669"/>
    <property type="project" value="TreeGrafter"/>
</dbReference>
<name>A0A6P5ARC4_BRABE</name>
<feature type="domain" description="Reverse transcriptase" evidence="15">
    <location>
        <begin position="174"/>
        <end position="493"/>
    </location>
</feature>
<keyword evidence="5 14" id="KW-0808">Transferase</keyword>
<dbReference type="InterPro" id="IPR003545">
    <property type="entry name" value="Telomerase_RT"/>
</dbReference>
<dbReference type="PROSITE" id="PS50878">
    <property type="entry name" value="RT_POL"/>
    <property type="match status" value="1"/>
</dbReference>
<dbReference type="InterPro" id="IPR049139">
    <property type="entry name" value="TERT_C"/>
</dbReference>
<evidence type="ECO:0000256" key="12">
    <source>
        <dbReference type="ARBA" id="ARBA00032044"/>
    </source>
</evidence>
<dbReference type="SUPFAM" id="SSF56672">
    <property type="entry name" value="DNA/RNA polymerases"/>
    <property type="match status" value="1"/>
</dbReference>
<keyword evidence="9 14" id="KW-0779">Telomere</keyword>
<dbReference type="GO" id="GO:0046872">
    <property type="term" value="F:metal ion binding"/>
    <property type="evidence" value="ECO:0007669"/>
    <property type="project" value="UniProtKB-KW"/>
</dbReference>
<comment type="subcellular location">
    <subcellularLocation>
        <location evidence="14">Nucleus</location>
    </subcellularLocation>
    <subcellularLocation>
        <location evidence="14">Chromosome</location>
        <location evidence="14">Telomere</location>
    </subcellularLocation>
</comment>
<evidence type="ECO:0000256" key="4">
    <source>
        <dbReference type="ARBA" id="ARBA00022454"/>
    </source>
</evidence>
<keyword evidence="16" id="KW-1185">Reference proteome</keyword>
<dbReference type="Gene3D" id="1.10.132.70">
    <property type="match status" value="1"/>
</dbReference>
<dbReference type="Gene3D" id="1.10.357.90">
    <property type="match status" value="1"/>
</dbReference>
<dbReference type="CDD" id="cd01648">
    <property type="entry name" value="TERT"/>
    <property type="match status" value="1"/>
</dbReference>
<dbReference type="SMART" id="SM00975">
    <property type="entry name" value="Telomerase_RBD"/>
    <property type="match status" value="1"/>
</dbReference>
<keyword evidence="4 14" id="KW-0158">Chromosome</keyword>
<comment type="catalytic activity">
    <reaction evidence="13 14">
        <text>DNA(n) + a 2'-deoxyribonucleoside 5'-triphosphate = DNA(n+1) + diphosphate</text>
        <dbReference type="Rhea" id="RHEA:22508"/>
        <dbReference type="Rhea" id="RHEA-COMP:17339"/>
        <dbReference type="Rhea" id="RHEA-COMP:17340"/>
        <dbReference type="ChEBI" id="CHEBI:33019"/>
        <dbReference type="ChEBI" id="CHEBI:61560"/>
        <dbReference type="ChEBI" id="CHEBI:173112"/>
        <dbReference type="EC" id="2.7.7.49"/>
    </reaction>
</comment>
<evidence type="ECO:0000256" key="2">
    <source>
        <dbReference type="ARBA" id="ARBA00012493"/>
    </source>
</evidence>
<dbReference type="GO" id="GO:0007004">
    <property type="term" value="P:telomere maintenance via telomerase"/>
    <property type="evidence" value="ECO:0007669"/>
    <property type="project" value="TreeGrafter"/>
</dbReference>
<dbReference type="AlphaFoldDB" id="A0A6P5ARC4"/>
<dbReference type="PANTHER" id="PTHR12066">
    <property type="entry name" value="TELOMERASE REVERSE TRANSCRIPTASE"/>
    <property type="match status" value="1"/>
</dbReference>
<protein>
    <recommendedName>
        <fullName evidence="3 14">Telomerase reverse transcriptase</fullName>
        <ecNumber evidence="2 14">2.7.7.49</ecNumber>
    </recommendedName>
    <alternativeName>
        <fullName evidence="12 14">Telomerase catalytic subunit</fullName>
    </alternativeName>
</protein>
<dbReference type="Proteomes" id="UP000515135">
    <property type="component" value="Unplaced"/>
</dbReference>
<keyword evidence="10 14" id="KW-0695">RNA-directed DNA polymerase</keyword>
<keyword evidence="7 14" id="KW-0479">Metal-binding</keyword>
<comment type="function">
    <text evidence="14">Telomerase is a ribonucleoprotein enzyme essential for the replication of chromosome termini in most eukaryotes. It elongates telomeres. It is a reverse transcriptase that adds simple sequence repeats to chromosome ends by copying a template sequence within the RNA component of the enzyme.</text>
</comment>
<evidence type="ECO:0000313" key="17">
    <source>
        <dbReference type="RefSeq" id="XP_019645622.1"/>
    </source>
</evidence>
<evidence type="ECO:0000256" key="14">
    <source>
        <dbReference type="RuleBase" id="RU365061"/>
    </source>
</evidence>
<gene>
    <name evidence="17" type="primary">LOC109486277</name>
</gene>
<evidence type="ECO:0000256" key="9">
    <source>
        <dbReference type="ARBA" id="ARBA00022895"/>
    </source>
</evidence>
<dbReference type="PANTHER" id="PTHR12066:SF0">
    <property type="entry name" value="TELOMERASE REVERSE TRANSCRIPTASE"/>
    <property type="match status" value="1"/>
</dbReference>
<dbReference type="GO" id="GO:0000781">
    <property type="term" value="C:chromosome, telomeric region"/>
    <property type="evidence" value="ECO:0007669"/>
    <property type="project" value="UniProtKB-SubCell"/>
</dbReference>
<keyword evidence="6 14" id="KW-0548">Nucleotidyltransferase</keyword>
<evidence type="ECO:0000256" key="3">
    <source>
        <dbReference type="ARBA" id="ARBA00016182"/>
    </source>
</evidence>
<accession>A0A6P5ARC4</accession>
<evidence type="ECO:0000256" key="1">
    <source>
        <dbReference type="ARBA" id="ARBA00008001"/>
    </source>
</evidence>
<evidence type="ECO:0000256" key="13">
    <source>
        <dbReference type="ARBA" id="ARBA00048173"/>
    </source>
</evidence>
<sequence>MESLPISPRDELDTSDDRTSQECLMSQHSSIYQIYQLLRSILHKVVPENLWGSRHNKACFLNHVLTFLRMGRYERISLHQLMTGMRLNDCDWLKLDSNTLQEFQTRTALLDKFVWWLFNNFVINVLRSYFYITETTTHRNQLLYYRSHVWKILKDRATEQLLRRHMFSQVSQSTVKYLIRDQQCLGLAKLRFIPKKTGLRPIVNMNKQEKTEMNSSGTSINYKLQNLFKVLTYESAVPDKIGASVFGTDDIYKKWKDFVVKRNAFGPLYFVKVDIQHCFDSIPQDRLLEVMTKVLQDKSDYYIRRYAQVTATEKRVNCTFEKHVSVLENFIPCFKKFVLHQNQTGKMYDAIAIDQVCQHYAETATLLKQLKQHVKNNMIQIGRTYYRQISGISQGSRLSTLLCSFFYADMERRHLRGMDTDGLLLRLVDDFLLVTPHLNRATAFLYTMLDGIPEYGCSAHPDKVMTNFPVRYKDVDIVCQPAVTWFPWCGMLFHTQLLGVMKDYTNYENLRIRYTLTLDLHQTPGLNMKQKLMSTVKAKCHAFFLEPKVNSTAVITQTLYKAFLFTAHQFHSYNTCLPYRHRAEDNPAFFLGMIMDICQYPLKLVNARVAKEVMSGQLPVSQDAVEWLCLQAFKSKLSPHRSVYFPLLKTLEKCLKNLERNLDCKELQQVTSQQSVEEFKSILD</sequence>
<reference evidence="17" key="1">
    <citation type="submission" date="2025-08" db="UniProtKB">
        <authorList>
            <consortium name="RefSeq"/>
        </authorList>
    </citation>
    <scope>IDENTIFICATION</scope>
    <source>
        <tissue evidence="17">Gonad</tissue>
    </source>
</reference>
<dbReference type="Pfam" id="PF21399">
    <property type="entry name" value="TERT_C"/>
    <property type="match status" value="1"/>
</dbReference>
<proteinExistence type="inferred from homology"/>
<dbReference type="Pfam" id="PF12009">
    <property type="entry name" value="Telomerase_RBD"/>
    <property type="match status" value="1"/>
</dbReference>
<evidence type="ECO:0000313" key="16">
    <source>
        <dbReference type="Proteomes" id="UP000515135"/>
    </source>
</evidence>
<evidence type="ECO:0000256" key="7">
    <source>
        <dbReference type="ARBA" id="ARBA00022723"/>
    </source>
</evidence>
<dbReference type="RefSeq" id="XP_019645622.1">
    <property type="nucleotide sequence ID" value="XM_019790063.1"/>
</dbReference>
<dbReference type="PRINTS" id="PR01365">
    <property type="entry name" value="TELOMERASERT"/>
</dbReference>
<dbReference type="GO" id="GO:0042162">
    <property type="term" value="F:telomeric DNA binding"/>
    <property type="evidence" value="ECO:0007669"/>
    <property type="project" value="TreeGrafter"/>
</dbReference>
<dbReference type="GO" id="GO:0070034">
    <property type="term" value="F:telomerase RNA binding"/>
    <property type="evidence" value="ECO:0007669"/>
    <property type="project" value="TreeGrafter"/>
</dbReference>
<evidence type="ECO:0000256" key="11">
    <source>
        <dbReference type="ARBA" id="ARBA00023242"/>
    </source>
</evidence>
<keyword evidence="8 14" id="KW-0460">Magnesium</keyword>